<dbReference type="PANTHER" id="PTHR42951:SF14">
    <property type="entry name" value="METALLO-BETA-LACTAMASE SUPERFAMILY PROTEIN"/>
    <property type="match status" value="1"/>
</dbReference>
<proteinExistence type="predicted"/>
<dbReference type="AlphaFoldDB" id="D5EDC8"/>
<dbReference type="SMART" id="SM00849">
    <property type="entry name" value="Lactamase_B"/>
    <property type="match status" value="1"/>
</dbReference>
<dbReference type="HOGENOM" id="CLU_061754_1_0_0"/>
<accession>D5EDC8</accession>
<evidence type="ECO:0000313" key="3">
    <source>
        <dbReference type="Proteomes" id="UP000002366"/>
    </source>
</evidence>
<dbReference type="EMBL" id="CP001997">
    <property type="protein sequence ID" value="ADE56560.1"/>
    <property type="molecule type" value="Genomic_DNA"/>
</dbReference>
<evidence type="ECO:0000259" key="1">
    <source>
        <dbReference type="SMART" id="SM00849"/>
    </source>
</evidence>
<dbReference type="eggNOG" id="COG0491">
    <property type="taxonomic scope" value="Bacteria"/>
</dbReference>
<dbReference type="STRING" id="572547.Amico_0418"/>
<evidence type="ECO:0000313" key="2">
    <source>
        <dbReference type="EMBL" id="ADE56560.1"/>
    </source>
</evidence>
<dbReference type="KEGG" id="aco:Amico_0418"/>
<dbReference type="CDD" id="cd07743">
    <property type="entry name" value="metallo-hydrolase-like_MBL-fold"/>
    <property type="match status" value="1"/>
</dbReference>
<dbReference type="InterPro" id="IPR001279">
    <property type="entry name" value="Metallo-B-lactamas"/>
</dbReference>
<keyword evidence="3" id="KW-1185">Reference proteome</keyword>
<organism evidence="2 3">
    <name type="scientific">Aminobacterium colombiense (strain DSM 12261 / ALA-1)</name>
    <dbReference type="NCBI Taxonomy" id="572547"/>
    <lineage>
        <taxon>Bacteria</taxon>
        <taxon>Thermotogati</taxon>
        <taxon>Synergistota</taxon>
        <taxon>Synergistia</taxon>
        <taxon>Synergistales</taxon>
        <taxon>Aminobacteriaceae</taxon>
        <taxon>Aminobacterium</taxon>
    </lineage>
</organism>
<dbReference type="InterPro" id="IPR036866">
    <property type="entry name" value="RibonucZ/Hydroxyglut_hydro"/>
</dbReference>
<dbReference type="InterPro" id="IPR050855">
    <property type="entry name" value="NDM-1-like"/>
</dbReference>
<dbReference type="RefSeq" id="WP_013047826.1">
    <property type="nucleotide sequence ID" value="NC_014011.1"/>
</dbReference>
<feature type="domain" description="Metallo-beta-lactamase" evidence="1">
    <location>
        <begin position="16"/>
        <end position="205"/>
    </location>
</feature>
<reference evidence="2 3" key="1">
    <citation type="journal article" date="2010" name="Stand. Genomic Sci.">
        <title>Complete genome sequence of Aminobacterium colombiense type strain (ALA-1).</title>
        <authorList>
            <person name="Chertkov O."/>
            <person name="Sikorski J."/>
            <person name="Brambilla E."/>
            <person name="Lapidus A."/>
            <person name="Copeland A."/>
            <person name="Glavina Del Rio T."/>
            <person name="Nolan M."/>
            <person name="Lucas S."/>
            <person name="Tice H."/>
            <person name="Cheng J.F."/>
            <person name="Han C."/>
            <person name="Detter J.C."/>
            <person name="Bruce D."/>
            <person name="Tapia R."/>
            <person name="Goodwin L."/>
            <person name="Pitluck S."/>
            <person name="Liolios K."/>
            <person name="Ivanova N."/>
            <person name="Mavromatis K."/>
            <person name="Ovchinnikova G."/>
            <person name="Pati A."/>
            <person name="Chen A."/>
            <person name="Palaniappan K."/>
            <person name="Land M."/>
            <person name="Hauser L."/>
            <person name="Chang Y.J."/>
            <person name="Jeffries C.D."/>
            <person name="Spring S."/>
            <person name="Rohde M."/>
            <person name="Goker M."/>
            <person name="Bristow J."/>
            <person name="Eisen J.A."/>
            <person name="Markowitz V."/>
            <person name="Hugenholtz P."/>
            <person name="Kyrpides N.C."/>
            <person name="Klenk H.P."/>
        </authorList>
    </citation>
    <scope>NUCLEOTIDE SEQUENCE [LARGE SCALE GENOMIC DNA]</scope>
    <source>
        <strain evidence="3">DSM 12261 / ALA-1</strain>
    </source>
</reference>
<gene>
    <name evidence="2" type="ordered locus">Amico_0418</name>
</gene>
<dbReference type="Gene3D" id="3.60.15.10">
    <property type="entry name" value="Ribonuclease Z/Hydroxyacylglutathione hydrolase-like"/>
    <property type="match status" value="1"/>
</dbReference>
<protein>
    <submittedName>
        <fullName evidence="2">Beta-lactamase domain protein</fullName>
    </submittedName>
</protein>
<dbReference type="Pfam" id="PF00753">
    <property type="entry name" value="Lactamase_B"/>
    <property type="match status" value="1"/>
</dbReference>
<name>D5EDC8_AMICL</name>
<dbReference type="Proteomes" id="UP000002366">
    <property type="component" value="Chromosome"/>
</dbReference>
<dbReference type="OrthoDB" id="11380at2"/>
<dbReference type="SUPFAM" id="SSF56281">
    <property type="entry name" value="Metallo-hydrolase/oxidoreductase"/>
    <property type="match status" value="1"/>
</dbReference>
<sequence length="295" mass="32877">MEIKILKGQSCYIPGRVNVGLWKDGKDGCFLIDSGGDETSGRRLFRLIQENNLKLRGILNTHSNADHVGGNAYLQKKTACPIWASSIEDTVIQNPFLEPMLLWGAAPFRALTGKFLQAAPSLVTQILSPGERVPDTDLTVLALPGHFINMIGFLSADGVCYIADSLFAKEVIEKYRFMVAFDVEATLATLDMLEKLEAAWFVPCHAEPVEDIRPLVNENRKGIEALSHAVHDLCSVPRSREEILALLVQKWDLEMNPVQYVLNSSSLSAYLTFLEKKGLIVPFVEKGNLLWQKKH</sequence>
<dbReference type="PANTHER" id="PTHR42951">
    <property type="entry name" value="METALLO-BETA-LACTAMASE DOMAIN-CONTAINING"/>
    <property type="match status" value="1"/>
</dbReference>